<accession>A0AAV5VD81</accession>
<proteinExistence type="predicted"/>
<dbReference type="Proteomes" id="UP001432322">
    <property type="component" value="Unassembled WGS sequence"/>
</dbReference>
<comment type="caution">
    <text evidence="1">The sequence shown here is derived from an EMBL/GenBank/DDBJ whole genome shotgun (WGS) entry which is preliminary data.</text>
</comment>
<organism evidence="1 2">
    <name type="scientific">Pristionchus fissidentatus</name>
    <dbReference type="NCBI Taxonomy" id="1538716"/>
    <lineage>
        <taxon>Eukaryota</taxon>
        <taxon>Metazoa</taxon>
        <taxon>Ecdysozoa</taxon>
        <taxon>Nematoda</taxon>
        <taxon>Chromadorea</taxon>
        <taxon>Rhabditida</taxon>
        <taxon>Rhabditina</taxon>
        <taxon>Diplogasteromorpha</taxon>
        <taxon>Diplogasteroidea</taxon>
        <taxon>Neodiplogasteridae</taxon>
        <taxon>Pristionchus</taxon>
    </lineage>
</organism>
<name>A0AAV5VD81_9BILA</name>
<dbReference type="EMBL" id="BTSY01000002">
    <property type="protein sequence ID" value="GMT15885.1"/>
    <property type="molecule type" value="Genomic_DNA"/>
</dbReference>
<keyword evidence="2" id="KW-1185">Reference proteome</keyword>
<reference evidence="1" key="1">
    <citation type="submission" date="2023-10" db="EMBL/GenBank/DDBJ databases">
        <title>Genome assembly of Pristionchus species.</title>
        <authorList>
            <person name="Yoshida K."/>
            <person name="Sommer R.J."/>
        </authorList>
    </citation>
    <scope>NUCLEOTIDE SEQUENCE</scope>
    <source>
        <strain evidence="1">RS5133</strain>
    </source>
</reference>
<sequence>SECLKITYMVADFREQSTLAAPLIADISPIRELRARSSGLKTRALDACRIEVTKLQEMKDNMVVAFRVSGYRLSVNLAQEFDVSKALSISTEDEAKKIEKKIMKVVSAVRTDIGWFDSKFKSLR</sequence>
<evidence type="ECO:0000313" key="2">
    <source>
        <dbReference type="Proteomes" id="UP001432322"/>
    </source>
</evidence>
<evidence type="ECO:0000313" key="1">
    <source>
        <dbReference type="EMBL" id="GMT15885.1"/>
    </source>
</evidence>
<feature type="non-terminal residue" evidence="1">
    <location>
        <position position="124"/>
    </location>
</feature>
<feature type="non-terminal residue" evidence="1">
    <location>
        <position position="1"/>
    </location>
</feature>
<dbReference type="AlphaFoldDB" id="A0AAV5VD81"/>
<gene>
    <name evidence="1" type="ORF">PFISCL1PPCAC_7182</name>
</gene>
<protein>
    <submittedName>
        <fullName evidence="1">Uncharacterized protein</fullName>
    </submittedName>
</protein>